<protein>
    <submittedName>
        <fullName evidence="7">YihY/virulence factor BrkB family protein</fullName>
    </submittedName>
</protein>
<feature type="transmembrane region" description="Helical" evidence="6">
    <location>
        <begin position="254"/>
        <end position="278"/>
    </location>
</feature>
<feature type="transmembrane region" description="Helical" evidence="6">
    <location>
        <begin position="53"/>
        <end position="79"/>
    </location>
</feature>
<reference evidence="7" key="1">
    <citation type="submission" date="2020-10" db="EMBL/GenBank/DDBJ databases">
        <title>Ca. Dormibacterota MAGs.</title>
        <authorList>
            <person name="Montgomery K."/>
        </authorList>
    </citation>
    <scope>NUCLEOTIDE SEQUENCE [LARGE SCALE GENOMIC DNA]</scope>
    <source>
        <strain evidence="7">SC8812_S17_10</strain>
    </source>
</reference>
<keyword evidence="2" id="KW-1003">Cell membrane</keyword>
<dbReference type="EMBL" id="JAEKNR010000144">
    <property type="protein sequence ID" value="MBJ7599223.1"/>
    <property type="molecule type" value="Genomic_DNA"/>
</dbReference>
<proteinExistence type="predicted"/>
<dbReference type="PANTHER" id="PTHR30213:SF0">
    <property type="entry name" value="UPF0761 MEMBRANE PROTEIN YIHY"/>
    <property type="match status" value="1"/>
</dbReference>
<evidence type="ECO:0000256" key="3">
    <source>
        <dbReference type="ARBA" id="ARBA00022692"/>
    </source>
</evidence>
<keyword evidence="4 6" id="KW-1133">Transmembrane helix</keyword>
<sequence length="302" mass="33913">MSQRERLRSMVSTPHPRLQISLPVRLHPLRRWLKHWAPVRVIMVYRDSKAGDYAAGLAFHALLTMFPIFLGLLTLLGLVTRSSDLDLRVEQAIVNSFPLGMQVEVQSAILSLQHSAGTYGLVAVAWLVWTGTGYFSHLEWAINRIYISPNRPFLHQRLMGLGMICALSASIAAGVGAAWALSEVKVLSPVGFVINWLILALLLWSMYRVVPNRRVSLHESWPGALLASFLIQVLNLAFPLYLKVTHNFNAFGRGLLLFLVLVTWLYLVSQLLLLGAVLNRLMLGRVPNIGRSHEHESDSPWE</sequence>
<dbReference type="GO" id="GO:0005886">
    <property type="term" value="C:plasma membrane"/>
    <property type="evidence" value="ECO:0007669"/>
    <property type="project" value="UniProtKB-SubCell"/>
</dbReference>
<dbReference type="PANTHER" id="PTHR30213">
    <property type="entry name" value="INNER MEMBRANE PROTEIN YHJD"/>
    <property type="match status" value="1"/>
</dbReference>
<evidence type="ECO:0000313" key="8">
    <source>
        <dbReference type="Proteomes" id="UP000612893"/>
    </source>
</evidence>
<comment type="caution">
    <text evidence="7">The sequence shown here is derived from an EMBL/GenBank/DDBJ whole genome shotgun (WGS) entry which is preliminary data.</text>
</comment>
<dbReference type="AlphaFoldDB" id="A0A934N9P3"/>
<dbReference type="RefSeq" id="WP_338202718.1">
    <property type="nucleotide sequence ID" value="NZ_JAEKNR010000144.1"/>
</dbReference>
<comment type="subcellular location">
    <subcellularLocation>
        <location evidence="1">Cell membrane</location>
        <topology evidence="1">Multi-pass membrane protein</topology>
    </subcellularLocation>
</comment>
<dbReference type="InterPro" id="IPR017039">
    <property type="entry name" value="Virul_fac_BrkB"/>
</dbReference>
<keyword evidence="5 6" id="KW-0472">Membrane</keyword>
<feature type="transmembrane region" description="Helical" evidence="6">
    <location>
        <begin position="221"/>
        <end position="242"/>
    </location>
</feature>
<evidence type="ECO:0000256" key="5">
    <source>
        <dbReference type="ARBA" id="ARBA00023136"/>
    </source>
</evidence>
<name>A0A934N9P3_9BACT</name>
<accession>A0A934N9P3</accession>
<organism evidence="7 8">
    <name type="scientific">Candidatus Nephthysia bennettiae</name>
    <dbReference type="NCBI Taxonomy" id="3127016"/>
    <lineage>
        <taxon>Bacteria</taxon>
        <taxon>Bacillati</taxon>
        <taxon>Candidatus Dormiibacterota</taxon>
        <taxon>Candidatus Dormibacteria</taxon>
        <taxon>Candidatus Dormibacterales</taxon>
        <taxon>Candidatus Dormibacteraceae</taxon>
        <taxon>Candidatus Nephthysia</taxon>
    </lineage>
</organism>
<keyword evidence="3 6" id="KW-0812">Transmembrane</keyword>
<evidence type="ECO:0000256" key="1">
    <source>
        <dbReference type="ARBA" id="ARBA00004651"/>
    </source>
</evidence>
<evidence type="ECO:0000256" key="2">
    <source>
        <dbReference type="ARBA" id="ARBA00022475"/>
    </source>
</evidence>
<dbReference type="Proteomes" id="UP000612893">
    <property type="component" value="Unassembled WGS sequence"/>
</dbReference>
<evidence type="ECO:0000313" key="7">
    <source>
        <dbReference type="EMBL" id="MBJ7599223.1"/>
    </source>
</evidence>
<feature type="transmembrane region" description="Helical" evidence="6">
    <location>
        <begin position="158"/>
        <end position="180"/>
    </location>
</feature>
<evidence type="ECO:0000256" key="4">
    <source>
        <dbReference type="ARBA" id="ARBA00022989"/>
    </source>
</evidence>
<evidence type="ECO:0000256" key="6">
    <source>
        <dbReference type="SAM" id="Phobius"/>
    </source>
</evidence>
<dbReference type="PIRSF" id="PIRSF035875">
    <property type="entry name" value="RNase_BN"/>
    <property type="match status" value="1"/>
</dbReference>
<dbReference type="NCBIfam" id="TIGR00765">
    <property type="entry name" value="yihY_not_rbn"/>
    <property type="match status" value="1"/>
</dbReference>
<dbReference type="Pfam" id="PF03631">
    <property type="entry name" value="Virul_fac_BrkB"/>
    <property type="match status" value="1"/>
</dbReference>
<feature type="transmembrane region" description="Helical" evidence="6">
    <location>
        <begin position="186"/>
        <end position="209"/>
    </location>
</feature>
<feature type="transmembrane region" description="Helical" evidence="6">
    <location>
        <begin position="116"/>
        <end position="137"/>
    </location>
</feature>
<gene>
    <name evidence="7" type="ORF">JF922_14260</name>
</gene>
<keyword evidence="8" id="KW-1185">Reference proteome</keyword>